<gene>
    <name evidence="1" type="ORF">QJS35_22810</name>
</gene>
<keyword evidence="2" id="KW-1185">Reference proteome</keyword>
<protein>
    <submittedName>
        <fullName evidence="1">Uncharacterized protein</fullName>
    </submittedName>
</protein>
<evidence type="ECO:0000313" key="2">
    <source>
        <dbReference type="Proteomes" id="UP001493487"/>
    </source>
</evidence>
<reference evidence="1 2" key="1">
    <citation type="journal article" date="2023" name="Genome Announc.">
        <title>Pan-Genome Analyses of the Genus Cohnella and Proposal of the Novel Species Cohnella silvisoli sp. nov., Isolated from Forest Soil.</title>
        <authorList>
            <person name="Wang C."/>
            <person name="Mao L."/>
            <person name="Bao G."/>
            <person name="Zhu H."/>
        </authorList>
    </citation>
    <scope>NUCLEOTIDE SEQUENCE [LARGE SCALE GENOMIC DNA]</scope>
    <source>
        <strain evidence="1 2">NL03-T5-1</strain>
    </source>
</reference>
<organism evidence="1 2">
    <name type="scientific">Cohnella silvisoli</name>
    <dbReference type="NCBI Taxonomy" id="2873699"/>
    <lineage>
        <taxon>Bacteria</taxon>
        <taxon>Bacillati</taxon>
        <taxon>Bacillota</taxon>
        <taxon>Bacilli</taxon>
        <taxon>Bacillales</taxon>
        <taxon>Paenibacillaceae</taxon>
        <taxon>Cohnella</taxon>
    </lineage>
</organism>
<dbReference type="Proteomes" id="UP001493487">
    <property type="component" value="Unassembled WGS sequence"/>
</dbReference>
<accession>A0ABV1KYU9</accession>
<dbReference type="EMBL" id="JASKHM010000014">
    <property type="protein sequence ID" value="MEQ4485223.1"/>
    <property type="molecule type" value="Genomic_DNA"/>
</dbReference>
<evidence type="ECO:0000313" key="1">
    <source>
        <dbReference type="EMBL" id="MEQ4485223.1"/>
    </source>
</evidence>
<dbReference type="RefSeq" id="WP_232187344.1">
    <property type="nucleotide sequence ID" value="NZ_JAIOAP010000012.1"/>
</dbReference>
<proteinExistence type="predicted"/>
<sequence length="850" mass="92820">MAKLDNVKVVEARIEYNGELFVQSDDAAVVGDVLRLGSEGDSWITDGGYYEVIRVDGAGDPHFYDNDEDDYDASHLDEKPTVFKRTETKPARLTVGDFAKVVGNGARREGARDYVNGSIIKIAVDDESSLPYRGERADGTCGGWLTKMDVKPATEAEFLAQREPAVTPEASDIIVHDGKQYRKMARKANVGDTVIITARGTHVFNVGEIVSITEVNEKNWNQTRRANDGVCGWLYEREYAVLEPVITAPSLPNPLADKLPDSYVIHDGKVYRKTAREANAGELVIVVDTSWHFIKLGEVVTAKSARVIEGRPEQFSDKRSSVCTQMVNASNYRVLVPAAAVTINGVEYTVESRRANEGDTLLCVVTSNVKGWYSAGDIGKATDGCSTTDVTWNNGVANAITCKNYVVLTPKQAEEATPITPAYTEVKRKANVGERIMIVAPELAAGKYVKGDIHVVTVTEDYGVHVETKSGDAYICHREYVVLEGGTAPTQPKPIISVGDSVRINVPEDKNTTYGRAGVTNSEIGIVTKVNGNSVTVRWPSFGDRWSGVISELDVVITEPPQPKRLVVGEYAKVVSNASAHSLAVEDIIEIQTDDSSGIPYRASRVVDGKSSGWIYDRDLVRATDGEVAEAKAVLDRKVRSGDFNVGDTAILTDMSGSVSGFIMGETVTVKGRECSGKSALTITNGRVIGYADAAHLRRQSAEETKPARFKVGEYARTLKEYSGIPLGTIVKITHDDYDSRPFRGEKLDGSDYSYYRQSELELVTEEEARETAKWAAIGRKVNEYKSGDVVEITQDQYGDKVGTITEVSRLRDEGGVYLKAIRSSGSYVASFDAIKLVTPVEQRFDRSAA</sequence>
<name>A0ABV1KYU9_9BACL</name>
<comment type="caution">
    <text evidence="1">The sequence shown here is derived from an EMBL/GenBank/DDBJ whole genome shotgun (WGS) entry which is preliminary data.</text>
</comment>